<evidence type="ECO:0000256" key="2">
    <source>
        <dbReference type="ARBA" id="ARBA00022692"/>
    </source>
</evidence>
<protein>
    <submittedName>
        <fullName evidence="7">Unannotated protein</fullName>
    </submittedName>
</protein>
<dbReference type="EMBL" id="CAEZXL010000102">
    <property type="protein sequence ID" value="CAB4688798.1"/>
    <property type="molecule type" value="Genomic_DNA"/>
</dbReference>
<dbReference type="AlphaFoldDB" id="A0A6J6NVX0"/>
<accession>A0A6J6NVX0</accession>
<proteinExistence type="predicted"/>
<evidence type="ECO:0000313" key="7">
    <source>
        <dbReference type="EMBL" id="CAB4688798.1"/>
    </source>
</evidence>
<dbReference type="Pfam" id="PF13515">
    <property type="entry name" value="FUSC_2"/>
    <property type="match status" value="1"/>
</dbReference>
<sequence>MPRKSSALHWSIRESTRRVIESIAPALQITIGALLAYSLAHYGLQHAVPLLAMTVCITSLGFSRDARPRRILQTSIGMVVGIAISDVALVLLGSGILELALVLLIVLLAARFISGSSAFALTAAIQAMIVQLLPAPPGGVFVRTIDGLIGGVMALVVTALIPRDPRGLARTDANKLFDFFIESLESLRLALRDVNMSLADDALRKVRRSQPLIDNWRMSLDSAVAISRISPFLNKYRDELKGQVRLMRGMDLATRNLRVIVRRVDFLLKDGKARPYLSELCDQLADAVLLMREGLSDKEALESAQQQLLEIIRQLDPKRFGIADQVREASVLLLLRPLLVDLLCASGMTEDDARAELPEV</sequence>
<keyword evidence="2 5" id="KW-0812">Transmembrane</keyword>
<evidence type="ECO:0000259" key="6">
    <source>
        <dbReference type="Pfam" id="PF13515"/>
    </source>
</evidence>
<feature type="transmembrane region" description="Helical" evidence="5">
    <location>
        <begin position="103"/>
        <end position="128"/>
    </location>
</feature>
<keyword evidence="4 5" id="KW-0472">Membrane</keyword>
<organism evidence="7">
    <name type="scientific">freshwater metagenome</name>
    <dbReference type="NCBI Taxonomy" id="449393"/>
    <lineage>
        <taxon>unclassified sequences</taxon>
        <taxon>metagenomes</taxon>
        <taxon>ecological metagenomes</taxon>
    </lineage>
</organism>
<reference evidence="7" key="1">
    <citation type="submission" date="2020-05" db="EMBL/GenBank/DDBJ databases">
        <authorList>
            <person name="Chiriac C."/>
            <person name="Salcher M."/>
            <person name="Ghai R."/>
            <person name="Kavagutti S V."/>
        </authorList>
    </citation>
    <scope>NUCLEOTIDE SEQUENCE</scope>
</reference>
<feature type="transmembrane region" description="Helical" evidence="5">
    <location>
        <begin position="140"/>
        <end position="161"/>
    </location>
</feature>
<keyword evidence="3 5" id="KW-1133">Transmembrane helix</keyword>
<feature type="domain" description="Integral membrane bound transporter" evidence="6">
    <location>
        <begin position="36"/>
        <end position="157"/>
    </location>
</feature>
<feature type="transmembrane region" description="Helical" evidence="5">
    <location>
        <begin position="20"/>
        <end position="40"/>
    </location>
</feature>
<evidence type="ECO:0000256" key="5">
    <source>
        <dbReference type="SAM" id="Phobius"/>
    </source>
</evidence>
<feature type="transmembrane region" description="Helical" evidence="5">
    <location>
        <begin position="46"/>
        <end position="63"/>
    </location>
</feature>
<dbReference type="InterPro" id="IPR049453">
    <property type="entry name" value="Memb_transporter_dom"/>
</dbReference>
<evidence type="ECO:0000256" key="3">
    <source>
        <dbReference type="ARBA" id="ARBA00022989"/>
    </source>
</evidence>
<gene>
    <name evidence="7" type="ORF">UFOPK2373_00665</name>
</gene>
<comment type="subcellular location">
    <subcellularLocation>
        <location evidence="1">Membrane</location>
        <topology evidence="1">Multi-pass membrane protein</topology>
    </subcellularLocation>
</comment>
<name>A0A6J6NVX0_9ZZZZ</name>
<evidence type="ECO:0000256" key="4">
    <source>
        <dbReference type="ARBA" id="ARBA00023136"/>
    </source>
</evidence>
<dbReference type="GO" id="GO:0016020">
    <property type="term" value="C:membrane"/>
    <property type="evidence" value="ECO:0007669"/>
    <property type="project" value="UniProtKB-SubCell"/>
</dbReference>
<evidence type="ECO:0000256" key="1">
    <source>
        <dbReference type="ARBA" id="ARBA00004141"/>
    </source>
</evidence>
<feature type="transmembrane region" description="Helical" evidence="5">
    <location>
        <begin position="75"/>
        <end position="97"/>
    </location>
</feature>